<feature type="transmembrane region" description="Helical" evidence="8">
    <location>
        <begin position="25"/>
        <end position="47"/>
    </location>
</feature>
<dbReference type="RefSeq" id="WP_146508096.1">
    <property type="nucleotide sequence ID" value="NZ_SIHI01000001.1"/>
</dbReference>
<sequence length="357" mass="39517">MSERNHSPENSALPAQSSRTKKQHWLTYVIGTVVLVAVAAVGFQFILPSPAASQTTNDASGQVQLQQNSTRVLAKVNNQAISYDVVAQECVSRHGEDVLDTLINRLVIQQACQAAGVTVTAAEVQEEVAANAKKFNLPLDTWYQMLQAERGLTKEQYHDDVIWPMIALKKLAGQDVDVTEQDMQDGFERDYGPRVKARMIVVDGSIRQANQIWEKCKATPDDFDRLAMEYSSDPNSRPLGGSIPPIRKHGVEKVVEEAAFKLQPGEISGVIQVAQSRYVILKCEGHTEPVVTDIREVWNDLFKQLKEEKTQIAVAKVFEKIKKDARVDNFLTRTTTGPRPTQPIRQVSGSAPAGAGR</sequence>
<dbReference type="EMBL" id="SIHI01000001">
    <property type="protein sequence ID" value="TWT57996.1"/>
    <property type="molecule type" value="Genomic_DNA"/>
</dbReference>
<comment type="caution">
    <text evidence="10">The sequence shown here is derived from an EMBL/GenBank/DDBJ whole genome shotgun (WGS) entry which is preliminary data.</text>
</comment>
<dbReference type="InterPro" id="IPR046357">
    <property type="entry name" value="PPIase_dom_sf"/>
</dbReference>
<evidence type="ECO:0000313" key="10">
    <source>
        <dbReference type="EMBL" id="TWT57996.1"/>
    </source>
</evidence>
<dbReference type="OrthoDB" id="275776at2"/>
<evidence type="ECO:0000256" key="3">
    <source>
        <dbReference type="ARBA" id="ARBA00022729"/>
    </source>
</evidence>
<keyword evidence="4 6" id="KW-0697">Rotamase</keyword>
<comment type="catalytic activity">
    <reaction evidence="1">
        <text>[protein]-peptidylproline (omega=180) = [protein]-peptidylproline (omega=0)</text>
        <dbReference type="Rhea" id="RHEA:16237"/>
        <dbReference type="Rhea" id="RHEA-COMP:10747"/>
        <dbReference type="Rhea" id="RHEA-COMP:10748"/>
        <dbReference type="ChEBI" id="CHEBI:83833"/>
        <dbReference type="ChEBI" id="CHEBI:83834"/>
        <dbReference type="EC" id="5.2.1.8"/>
    </reaction>
</comment>
<feature type="compositionally biased region" description="Low complexity" evidence="7">
    <location>
        <begin position="332"/>
        <end position="345"/>
    </location>
</feature>
<dbReference type="SUPFAM" id="SSF109998">
    <property type="entry name" value="Triger factor/SurA peptide-binding domain-like"/>
    <property type="match status" value="1"/>
</dbReference>
<evidence type="ECO:0000256" key="8">
    <source>
        <dbReference type="SAM" id="Phobius"/>
    </source>
</evidence>
<evidence type="ECO:0000313" key="11">
    <source>
        <dbReference type="Proteomes" id="UP000317243"/>
    </source>
</evidence>
<evidence type="ECO:0000256" key="1">
    <source>
        <dbReference type="ARBA" id="ARBA00000971"/>
    </source>
</evidence>
<dbReference type="Proteomes" id="UP000317243">
    <property type="component" value="Unassembled WGS sequence"/>
</dbReference>
<evidence type="ECO:0000256" key="2">
    <source>
        <dbReference type="ARBA" id="ARBA00013194"/>
    </source>
</evidence>
<proteinExistence type="predicted"/>
<gene>
    <name evidence="10" type="primary">prsA2</name>
    <name evidence="10" type="ORF">KOR42_13640</name>
</gene>
<dbReference type="InterPro" id="IPR050245">
    <property type="entry name" value="PrsA_foldase"/>
</dbReference>
<dbReference type="PROSITE" id="PS50198">
    <property type="entry name" value="PPIC_PPIASE_2"/>
    <property type="match status" value="1"/>
</dbReference>
<dbReference type="EC" id="5.2.1.8" evidence="2"/>
<keyword evidence="8" id="KW-1133">Transmembrane helix</keyword>
<dbReference type="PANTHER" id="PTHR47245">
    <property type="entry name" value="PEPTIDYLPROLYL ISOMERASE"/>
    <property type="match status" value="1"/>
</dbReference>
<protein>
    <recommendedName>
        <fullName evidence="2">peptidylprolyl isomerase</fullName>
        <ecNumber evidence="2">5.2.1.8</ecNumber>
    </recommendedName>
</protein>
<reference evidence="10 11" key="1">
    <citation type="submission" date="2019-02" db="EMBL/GenBank/DDBJ databases">
        <title>Deep-cultivation of Planctomycetes and their phenomic and genomic characterization uncovers novel biology.</title>
        <authorList>
            <person name="Wiegand S."/>
            <person name="Jogler M."/>
            <person name="Boedeker C."/>
            <person name="Pinto D."/>
            <person name="Vollmers J."/>
            <person name="Rivas-Marin E."/>
            <person name="Kohn T."/>
            <person name="Peeters S.H."/>
            <person name="Heuer A."/>
            <person name="Rast P."/>
            <person name="Oberbeckmann S."/>
            <person name="Bunk B."/>
            <person name="Jeske O."/>
            <person name="Meyerdierks A."/>
            <person name="Storesund J.E."/>
            <person name="Kallscheuer N."/>
            <person name="Luecker S."/>
            <person name="Lage O.M."/>
            <person name="Pohl T."/>
            <person name="Merkel B.J."/>
            <person name="Hornburger P."/>
            <person name="Mueller R.-W."/>
            <person name="Bruemmer F."/>
            <person name="Labrenz M."/>
            <person name="Spormann A.M."/>
            <person name="Op Den Camp H."/>
            <person name="Overmann J."/>
            <person name="Amann R."/>
            <person name="Jetten M.S.M."/>
            <person name="Mascher T."/>
            <person name="Medema M.H."/>
            <person name="Devos D.P."/>
            <person name="Kaster A.-K."/>
            <person name="Ovreas L."/>
            <person name="Rohde M."/>
            <person name="Galperin M.Y."/>
            <person name="Jogler C."/>
        </authorList>
    </citation>
    <scope>NUCLEOTIDE SEQUENCE [LARGE SCALE GENOMIC DNA]</scope>
    <source>
        <strain evidence="10 11">KOR42</strain>
    </source>
</reference>
<dbReference type="Gene3D" id="3.10.50.40">
    <property type="match status" value="1"/>
</dbReference>
<dbReference type="GO" id="GO:0003755">
    <property type="term" value="F:peptidyl-prolyl cis-trans isomerase activity"/>
    <property type="evidence" value="ECO:0007669"/>
    <property type="project" value="UniProtKB-KW"/>
</dbReference>
<dbReference type="PANTHER" id="PTHR47245:SF1">
    <property type="entry name" value="FOLDASE PROTEIN PRSA"/>
    <property type="match status" value="1"/>
</dbReference>
<dbReference type="Pfam" id="PF00639">
    <property type="entry name" value="Rotamase"/>
    <property type="match status" value="1"/>
</dbReference>
<dbReference type="Gene3D" id="1.10.4030.10">
    <property type="entry name" value="Porin chaperone SurA, peptide-binding domain"/>
    <property type="match status" value="1"/>
</dbReference>
<evidence type="ECO:0000256" key="5">
    <source>
        <dbReference type="ARBA" id="ARBA00023235"/>
    </source>
</evidence>
<keyword evidence="8" id="KW-0472">Membrane</keyword>
<dbReference type="AlphaFoldDB" id="A0A5C5X4R2"/>
<name>A0A5C5X4R2_9PLAN</name>
<keyword evidence="8" id="KW-0812">Transmembrane</keyword>
<evidence type="ECO:0000256" key="6">
    <source>
        <dbReference type="PROSITE-ProRule" id="PRU00278"/>
    </source>
</evidence>
<dbReference type="SUPFAM" id="SSF54534">
    <property type="entry name" value="FKBP-like"/>
    <property type="match status" value="1"/>
</dbReference>
<keyword evidence="11" id="KW-1185">Reference proteome</keyword>
<evidence type="ECO:0000256" key="7">
    <source>
        <dbReference type="SAM" id="MobiDB-lite"/>
    </source>
</evidence>
<dbReference type="InterPro" id="IPR027304">
    <property type="entry name" value="Trigger_fact/SurA_dom_sf"/>
</dbReference>
<organism evidence="10 11">
    <name type="scientific">Thalassoglobus neptunius</name>
    <dbReference type="NCBI Taxonomy" id="1938619"/>
    <lineage>
        <taxon>Bacteria</taxon>
        <taxon>Pseudomonadati</taxon>
        <taxon>Planctomycetota</taxon>
        <taxon>Planctomycetia</taxon>
        <taxon>Planctomycetales</taxon>
        <taxon>Planctomycetaceae</taxon>
        <taxon>Thalassoglobus</taxon>
    </lineage>
</organism>
<evidence type="ECO:0000256" key="4">
    <source>
        <dbReference type="ARBA" id="ARBA00023110"/>
    </source>
</evidence>
<keyword evidence="3" id="KW-0732">Signal</keyword>
<dbReference type="InterPro" id="IPR000297">
    <property type="entry name" value="PPIase_PpiC"/>
</dbReference>
<feature type="domain" description="PpiC" evidence="9">
    <location>
        <begin position="192"/>
        <end position="284"/>
    </location>
</feature>
<feature type="region of interest" description="Disordered" evidence="7">
    <location>
        <begin position="332"/>
        <end position="357"/>
    </location>
</feature>
<evidence type="ECO:0000259" key="9">
    <source>
        <dbReference type="PROSITE" id="PS50198"/>
    </source>
</evidence>
<keyword evidence="5 6" id="KW-0413">Isomerase</keyword>
<accession>A0A5C5X4R2</accession>